<accession>A0A508X2L7</accession>
<dbReference type="EMBL" id="CABFNB010000116">
    <property type="protein sequence ID" value="VTZ63161.1"/>
    <property type="molecule type" value="Genomic_DNA"/>
</dbReference>
<proteinExistence type="predicted"/>
<organism evidence="1">
    <name type="scientific">Sinorhizobium medicae</name>
    <dbReference type="NCBI Taxonomy" id="110321"/>
    <lineage>
        <taxon>Bacteria</taxon>
        <taxon>Pseudomonadati</taxon>
        <taxon>Pseudomonadota</taxon>
        <taxon>Alphaproteobacteria</taxon>
        <taxon>Hyphomicrobiales</taxon>
        <taxon>Rhizobiaceae</taxon>
        <taxon>Sinorhizobium/Ensifer group</taxon>
        <taxon>Sinorhizobium</taxon>
    </lineage>
</organism>
<sequence>MVRSSGKERPWIILAVYDPVYPGLDARQSRRALVGAMQRRLSLRLPRLAVLPKRRMPRVRTSRSNCPIQSLR</sequence>
<gene>
    <name evidence="1" type="ORF">EMEDMD4_490088</name>
</gene>
<dbReference type="Proteomes" id="UP000507954">
    <property type="component" value="Unassembled WGS sequence"/>
</dbReference>
<reference evidence="1" key="1">
    <citation type="submission" date="2019-06" db="EMBL/GenBank/DDBJ databases">
        <authorList>
            <person name="Le Quere A."/>
            <person name="Colella S."/>
        </authorList>
    </citation>
    <scope>NUCLEOTIDE SEQUENCE</scope>
    <source>
        <strain evidence="1">EmedicaeMD41</strain>
    </source>
</reference>
<dbReference type="AlphaFoldDB" id="A0A508X2L7"/>
<evidence type="ECO:0000313" key="1">
    <source>
        <dbReference type="EMBL" id="VTZ63161.1"/>
    </source>
</evidence>
<protein>
    <submittedName>
        <fullName evidence="1">Uncharacterized protein</fullName>
    </submittedName>
</protein>
<name>A0A508X2L7_9HYPH</name>